<comment type="caution">
    <text evidence="1">The sequence shown here is derived from an EMBL/GenBank/DDBJ whole genome shotgun (WGS) entry which is preliminary data.</text>
</comment>
<proteinExistence type="predicted"/>
<evidence type="ECO:0000313" key="2">
    <source>
        <dbReference type="Proteomes" id="UP000265703"/>
    </source>
</evidence>
<dbReference type="STRING" id="658196.A0A397S513"/>
<dbReference type="Proteomes" id="UP000265703">
    <property type="component" value="Unassembled WGS sequence"/>
</dbReference>
<sequence length="612" mass="70957">MFTSIWIKYKGEPTEIDFKGGNVNKLKKEIQNELYNKLSNFDNDDIALRHGKESLRADMTIDKKLITSYDKPIYVEVTNTSPDSKRRHLENCWKSYIAADKVSVKLPFIIKDMLMDKEFEPDLHSEFASLLKVRVRSKIMVKNLGQRPKHFTEGYQGTQFLIIEIMMNIWRELDSNSEHSIKKVLSGPFGVRKSYLAWFLAAIAYASNWLTLYIADASVLTTCSEFRVQKEICNCFFALNKGILTSAELGRSVELITEDDPDDIVISKCTSNIFSRLLKRKISQKSLFIVDEHGSLFNDTTPEPENLRMRFLKSLNFWDMDKNGTRVVLTGTAHARFKKVYIKNGMQGWVVYISPLSSEIFNKLMDEVFLCFHSTVQTSKNETRLALADIFLPGNPRDNARLKWEFLDFRIVYHVSQDVEEYNPICLATKEALLDLYKFLLETTDIAGKNKFDLHLDIKSFELLKKQPSKYRNNVLVRCYKGYLRFDFILGYTFFQVSISDFVTHDTGYARIELAFDRKDGNKNQIEEYLDSVYGGTHKIDLIKTTNIKNSKIVKTFSASKDGQSCDDFKIVYICGRPNETIHKNKVKEYPEVRHISYEKIKMKLFGVFLIP</sequence>
<organism evidence="1 2">
    <name type="scientific">Glomus cerebriforme</name>
    <dbReference type="NCBI Taxonomy" id="658196"/>
    <lineage>
        <taxon>Eukaryota</taxon>
        <taxon>Fungi</taxon>
        <taxon>Fungi incertae sedis</taxon>
        <taxon>Mucoromycota</taxon>
        <taxon>Glomeromycotina</taxon>
        <taxon>Glomeromycetes</taxon>
        <taxon>Glomerales</taxon>
        <taxon>Glomeraceae</taxon>
        <taxon>Glomus</taxon>
    </lineage>
</organism>
<reference evidence="1 2" key="1">
    <citation type="submission" date="2018-06" db="EMBL/GenBank/DDBJ databases">
        <title>Comparative genomics reveals the genomic features of Rhizophagus irregularis, R. cerebriforme, R. diaphanum and Gigaspora rosea, and their symbiotic lifestyle signature.</title>
        <authorList>
            <person name="Morin E."/>
            <person name="San Clemente H."/>
            <person name="Chen E.C.H."/>
            <person name="De La Providencia I."/>
            <person name="Hainaut M."/>
            <person name="Kuo A."/>
            <person name="Kohler A."/>
            <person name="Murat C."/>
            <person name="Tang N."/>
            <person name="Roy S."/>
            <person name="Loubradou J."/>
            <person name="Henrissat B."/>
            <person name="Grigoriev I.V."/>
            <person name="Corradi N."/>
            <person name="Roux C."/>
            <person name="Martin F.M."/>
        </authorList>
    </citation>
    <scope>NUCLEOTIDE SEQUENCE [LARGE SCALE GENOMIC DNA]</scope>
    <source>
        <strain evidence="1 2">DAOM 227022</strain>
    </source>
</reference>
<protein>
    <recommendedName>
        <fullName evidence="3">Crinkler family protein</fullName>
    </recommendedName>
</protein>
<keyword evidence="2" id="KW-1185">Reference proteome</keyword>
<dbReference type="EMBL" id="QKYT01001309">
    <property type="protein sequence ID" value="RIA79425.1"/>
    <property type="molecule type" value="Genomic_DNA"/>
</dbReference>
<accession>A0A397S513</accession>
<name>A0A397S513_9GLOM</name>
<gene>
    <name evidence="1" type="ORF">C1645_840727</name>
</gene>
<dbReference type="AlphaFoldDB" id="A0A397S513"/>
<evidence type="ECO:0008006" key="3">
    <source>
        <dbReference type="Google" id="ProtNLM"/>
    </source>
</evidence>
<evidence type="ECO:0000313" key="1">
    <source>
        <dbReference type="EMBL" id="RIA79425.1"/>
    </source>
</evidence>
<dbReference type="OrthoDB" id="2303713at2759"/>